<dbReference type="SMART" id="SM00342">
    <property type="entry name" value="HTH_ARAC"/>
    <property type="match status" value="1"/>
</dbReference>
<dbReference type="InterPro" id="IPR009057">
    <property type="entry name" value="Homeodomain-like_sf"/>
</dbReference>
<dbReference type="SUPFAM" id="SSF46689">
    <property type="entry name" value="Homeodomain-like"/>
    <property type="match status" value="2"/>
</dbReference>
<evidence type="ECO:0000256" key="3">
    <source>
        <dbReference type="ARBA" id="ARBA00023163"/>
    </source>
</evidence>
<feature type="domain" description="HTH araC/xylS-type" evidence="4">
    <location>
        <begin position="186"/>
        <end position="284"/>
    </location>
</feature>
<keyword evidence="2" id="KW-0238">DNA-binding</keyword>
<dbReference type="InterPro" id="IPR018060">
    <property type="entry name" value="HTH_AraC"/>
</dbReference>
<dbReference type="PANTHER" id="PTHR46796">
    <property type="entry name" value="HTH-TYPE TRANSCRIPTIONAL ACTIVATOR RHAS-RELATED"/>
    <property type="match status" value="1"/>
</dbReference>
<proteinExistence type="predicted"/>
<dbReference type="PROSITE" id="PS01124">
    <property type="entry name" value="HTH_ARAC_FAMILY_2"/>
    <property type="match status" value="1"/>
</dbReference>
<comment type="caution">
    <text evidence="5">The sequence shown here is derived from an EMBL/GenBank/DDBJ whole genome shotgun (WGS) entry which is preliminary data.</text>
</comment>
<dbReference type="Proteomes" id="UP000244450">
    <property type="component" value="Unassembled WGS sequence"/>
</dbReference>
<reference evidence="5 6" key="1">
    <citation type="submission" date="2018-04" db="EMBL/GenBank/DDBJ databases">
        <title>Chitinophaga fuyangensis sp. nov., isolated from soil in a chemical factory.</title>
        <authorList>
            <person name="Chen K."/>
        </authorList>
    </citation>
    <scope>NUCLEOTIDE SEQUENCE [LARGE SCALE GENOMIC DNA]</scope>
    <source>
        <strain evidence="5 6">LY-1</strain>
    </source>
</reference>
<keyword evidence="1" id="KW-0805">Transcription regulation</keyword>
<dbReference type="InterPro" id="IPR050204">
    <property type="entry name" value="AraC_XylS_family_regulators"/>
</dbReference>
<organism evidence="5 6">
    <name type="scientific">Chitinophaga parva</name>
    <dbReference type="NCBI Taxonomy" id="2169414"/>
    <lineage>
        <taxon>Bacteria</taxon>
        <taxon>Pseudomonadati</taxon>
        <taxon>Bacteroidota</taxon>
        <taxon>Chitinophagia</taxon>
        <taxon>Chitinophagales</taxon>
        <taxon>Chitinophagaceae</taxon>
        <taxon>Chitinophaga</taxon>
    </lineage>
</organism>
<dbReference type="GO" id="GO:0003700">
    <property type="term" value="F:DNA-binding transcription factor activity"/>
    <property type="evidence" value="ECO:0007669"/>
    <property type="project" value="InterPro"/>
</dbReference>
<evidence type="ECO:0000256" key="1">
    <source>
        <dbReference type="ARBA" id="ARBA00023015"/>
    </source>
</evidence>
<evidence type="ECO:0000259" key="4">
    <source>
        <dbReference type="PROSITE" id="PS01124"/>
    </source>
</evidence>
<keyword evidence="6" id="KW-1185">Reference proteome</keyword>
<accession>A0A2T7BBR4</accession>
<dbReference type="EMBL" id="QCYK01000004">
    <property type="protein sequence ID" value="PUZ21835.1"/>
    <property type="molecule type" value="Genomic_DNA"/>
</dbReference>
<evidence type="ECO:0000256" key="2">
    <source>
        <dbReference type="ARBA" id="ARBA00023125"/>
    </source>
</evidence>
<dbReference type="AlphaFoldDB" id="A0A2T7BBR4"/>
<dbReference type="PRINTS" id="PR00032">
    <property type="entry name" value="HTHARAC"/>
</dbReference>
<dbReference type="Gene3D" id="1.10.10.60">
    <property type="entry name" value="Homeodomain-like"/>
    <property type="match status" value="2"/>
</dbReference>
<dbReference type="Pfam" id="PF22200">
    <property type="entry name" value="ExsA_N"/>
    <property type="match status" value="1"/>
</dbReference>
<dbReference type="InterPro" id="IPR020449">
    <property type="entry name" value="Tscrpt_reg_AraC-type_HTH"/>
</dbReference>
<dbReference type="Pfam" id="PF12833">
    <property type="entry name" value="HTH_18"/>
    <property type="match status" value="1"/>
</dbReference>
<evidence type="ECO:0000313" key="6">
    <source>
        <dbReference type="Proteomes" id="UP000244450"/>
    </source>
</evidence>
<gene>
    <name evidence="5" type="ORF">DCC81_24935</name>
</gene>
<dbReference type="GO" id="GO:0043565">
    <property type="term" value="F:sequence-specific DNA binding"/>
    <property type="evidence" value="ECO:0007669"/>
    <property type="project" value="InterPro"/>
</dbReference>
<sequence>MKPFLLPDDLLDSTPLQPDEVIIRQYHSSHSSIKNKIILNRNMINLVMSGSKTVVYPAQTAIVHQGELVLLSTGNILTSEVISNTQSFNSILLYFSNEVLNRFFIKYNHLLDAPSPAKDAQPFLVYQQDNFIAHYAQSLLFLLGAGTPLPPEVKQLKLEELLLYLLRLDAGRLQSLKIISNDQADMQLKKTVETHIGQPVTVDELAFLCNMSASTFKRKFERLYGTSPQKWLLKEKLQLAATLLKSPAEAPSDVYHKVGYQNHSSFSEAFRQHFGLTPSDYRSQHI</sequence>
<dbReference type="InterPro" id="IPR054015">
    <property type="entry name" value="ExsA-like_N"/>
</dbReference>
<dbReference type="OrthoDB" id="4480133at2"/>
<protein>
    <recommendedName>
        <fullName evidence="4">HTH araC/xylS-type domain-containing protein</fullName>
    </recommendedName>
</protein>
<evidence type="ECO:0000313" key="5">
    <source>
        <dbReference type="EMBL" id="PUZ21835.1"/>
    </source>
</evidence>
<keyword evidence="3" id="KW-0804">Transcription</keyword>
<dbReference type="RefSeq" id="WP_108689483.1">
    <property type="nucleotide sequence ID" value="NZ_QCYK01000004.1"/>
</dbReference>
<name>A0A2T7BBR4_9BACT</name>